<proteinExistence type="predicted"/>
<dbReference type="EMBL" id="BOMF01000172">
    <property type="protein sequence ID" value="GID51182.1"/>
    <property type="molecule type" value="Genomic_DNA"/>
</dbReference>
<evidence type="ECO:0008006" key="3">
    <source>
        <dbReference type="Google" id="ProtNLM"/>
    </source>
</evidence>
<evidence type="ECO:0000313" key="2">
    <source>
        <dbReference type="EMBL" id="GID51182.1"/>
    </source>
</evidence>
<keyword evidence="1" id="KW-0732">Signal</keyword>
<protein>
    <recommendedName>
        <fullName evidence="3">Secreted protein</fullName>
    </recommendedName>
</protein>
<reference evidence="2" key="1">
    <citation type="submission" date="2021-01" db="EMBL/GenBank/DDBJ databases">
        <title>Whole genome shotgun sequence of Actinoplanes capillaceus NBRC 16408.</title>
        <authorList>
            <person name="Komaki H."/>
            <person name="Tamura T."/>
        </authorList>
    </citation>
    <scope>NUCLEOTIDE SEQUENCE [LARGE SCALE GENOMIC DNA]</scope>
    <source>
        <strain evidence="2">NBRC 16408</strain>
    </source>
</reference>
<name>A0ABQ3WY83_9ACTN</name>
<gene>
    <name evidence="2" type="ORF">Aca07nite_84570</name>
</gene>
<evidence type="ECO:0000256" key="1">
    <source>
        <dbReference type="SAM" id="SignalP"/>
    </source>
</evidence>
<feature type="chain" id="PRO_5045514009" description="Secreted protein" evidence="1">
    <location>
        <begin position="38"/>
        <end position="323"/>
    </location>
</feature>
<organism evidence="2">
    <name type="scientific">Actinoplanes campanulatus</name>
    <dbReference type="NCBI Taxonomy" id="113559"/>
    <lineage>
        <taxon>Bacteria</taxon>
        <taxon>Bacillati</taxon>
        <taxon>Actinomycetota</taxon>
        <taxon>Actinomycetes</taxon>
        <taxon>Micromonosporales</taxon>
        <taxon>Micromonosporaceae</taxon>
        <taxon>Actinoplanes</taxon>
    </lineage>
</organism>
<comment type="caution">
    <text evidence="2">The sequence shown here is derived from an EMBL/GenBank/DDBJ whole genome shotgun (WGS) entry which is preliminary data.</text>
</comment>
<accession>A0ABQ3WY83</accession>
<feature type="signal peptide" evidence="1">
    <location>
        <begin position="1"/>
        <end position="37"/>
    </location>
</feature>
<sequence>MPGVRQVRRLGQPARLLHLLYAAAALTPFFLSGLAYAAAAEEALAAAGSPSLLSEALMSHTTPHDTTKTQPDNPMRYVLTDENIASILAAIRNANSTGQLLKDAIRALYRAVLAGSPAPATSPIRPEDYALPATQWKAIIGAVIQRAEQWGTPAVVGLELALNLMPSQYDDPAVPEPHMPLPDYRPVVRTLEWARDAIDVVTAVSGHLDQLRTAYGPGSTLFLDAADSWWRALTAIITMNLGTTTTVSKDGPMSLLVRTDIGLIYAVAFHPVVRRCTVTGCGAHLLDDGTVRPVTTDNPVAEHQHVASYPLDGPRPGTWSLHS</sequence>